<evidence type="ECO:0000256" key="2">
    <source>
        <dbReference type="SAM" id="SignalP"/>
    </source>
</evidence>
<dbReference type="Proteomes" id="UP000598996">
    <property type="component" value="Unassembled WGS sequence"/>
</dbReference>
<dbReference type="InterPro" id="IPR001791">
    <property type="entry name" value="Laminin_G"/>
</dbReference>
<dbReference type="EMBL" id="JAENHO010000008">
    <property type="protein sequence ID" value="MBL7258403.1"/>
    <property type="molecule type" value="Genomic_DNA"/>
</dbReference>
<dbReference type="CDD" id="cd00110">
    <property type="entry name" value="LamG"/>
    <property type="match status" value="1"/>
</dbReference>
<dbReference type="InterPro" id="IPR013320">
    <property type="entry name" value="ConA-like_dom_sf"/>
</dbReference>
<reference evidence="3 4" key="1">
    <citation type="submission" date="2021-01" db="EMBL/GenBank/DDBJ databases">
        <title>Actinoplanes sp. nov. LDG1-01 isolated from lichen.</title>
        <authorList>
            <person name="Saeng-In P."/>
            <person name="Phongsopitanun W."/>
            <person name="Kanchanasin P."/>
            <person name="Yuki M."/>
            <person name="Kudo T."/>
            <person name="Ohkuma M."/>
            <person name="Tanasupawat S."/>
        </authorList>
    </citation>
    <scope>NUCLEOTIDE SEQUENCE [LARGE SCALE GENOMIC DNA]</scope>
    <source>
        <strain evidence="3 4">LDG1-01</strain>
    </source>
</reference>
<feature type="region of interest" description="Disordered" evidence="1">
    <location>
        <begin position="19"/>
        <end position="77"/>
    </location>
</feature>
<dbReference type="Pfam" id="PF13385">
    <property type="entry name" value="Laminin_G_3"/>
    <property type="match status" value="1"/>
</dbReference>
<dbReference type="Gene3D" id="2.60.120.200">
    <property type="match status" value="1"/>
</dbReference>
<dbReference type="RefSeq" id="WP_202995020.1">
    <property type="nucleotide sequence ID" value="NZ_JAENHO010000008.1"/>
</dbReference>
<feature type="compositionally biased region" description="Acidic residues" evidence="1">
    <location>
        <begin position="38"/>
        <end position="77"/>
    </location>
</feature>
<comment type="caution">
    <text evidence="3">The sequence shown here is derived from an EMBL/GenBank/DDBJ whole genome shotgun (WGS) entry which is preliminary data.</text>
</comment>
<organism evidence="3 4">
    <name type="scientific">Paractinoplanes lichenicola</name>
    <dbReference type="NCBI Taxonomy" id="2802976"/>
    <lineage>
        <taxon>Bacteria</taxon>
        <taxon>Bacillati</taxon>
        <taxon>Actinomycetota</taxon>
        <taxon>Actinomycetes</taxon>
        <taxon>Micromonosporales</taxon>
        <taxon>Micromonosporaceae</taxon>
        <taxon>Paractinoplanes</taxon>
    </lineage>
</organism>
<evidence type="ECO:0000313" key="4">
    <source>
        <dbReference type="Proteomes" id="UP000598996"/>
    </source>
</evidence>
<feature type="compositionally biased region" description="Low complexity" evidence="1">
    <location>
        <begin position="19"/>
        <end position="37"/>
    </location>
</feature>
<keyword evidence="2" id="KW-0732">Signal</keyword>
<name>A0ABS1VVE4_9ACTN</name>
<feature type="chain" id="PRO_5046504989" description="Concanavalin A-like lectin/glucanase superfamily protein" evidence="2">
    <location>
        <begin position="23"/>
        <end position="311"/>
    </location>
</feature>
<sequence>MKLAIVLAAAAGLALPAAPALAAAPTPDSSSAVSADDMTTDDAWDDDDTWDDDAPGDDAPGDDAQADDAPADDAQADDEAPVLAATTPVQAAAPTGAQVVARWTFDAGAVNGNVADTSGRGPALTTRTANGGAIRYDNATPSGRYVTFPAACSATATACPRALFETASVASLNPGTRTFRWSARMQLTKAQIVGSANIMQKGVAKASSQWKMQVGKTNGKAQCVMVGAGSAAVHIARSSATVADGQWHKVVCQRSGATLSVWVDDKQVGSTAIPSTLSVSNTLPLRIGGPNFNTKSDMYHGRLDDVYAELG</sequence>
<keyword evidence="4" id="KW-1185">Reference proteome</keyword>
<gene>
    <name evidence="3" type="ORF">JKJ07_29245</name>
</gene>
<evidence type="ECO:0000256" key="1">
    <source>
        <dbReference type="SAM" id="MobiDB-lite"/>
    </source>
</evidence>
<protein>
    <recommendedName>
        <fullName evidence="5">Concanavalin A-like lectin/glucanase superfamily protein</fullName>
    </recommendedName>
</protein>
<evidence type="ECO:0008006" key="5">
    <source>
        <dbReference type="Google" id="ProtNLM"/>
    </source>
</evidence>
<feature type="signal peptide" evidence="2">
    <location>
        <begin position="1"/>
        <end position="22"/>
    </location>
</feature>
<accession>A0ABS1VVE4</accession>
<dbReference type="SUPFAM" id="SSF49899">
    <property type="entry name" value="Concanavalin A-like lectins/glucanases"/>
    <property type="match status" value="1"/>
</dbReference>
<evidence type="ECO:0000313" key="3">
    <source>
        <dbReference type="EMBL" id="MBL7258403.1"/>
    </source>
</evidence>
<proteinExistence type="predicted"/>